<evidence type="ECO:0000256" key="3">
    <source>
        <dbReference type="ARBA" id="ARBA00022448"/>
    </source>
</evidence>
<evidence type="ECO:0000256" key="14">
    <source>
        <dbReference type="PIRSR" id="PIRSR000294-2"/>
    </source>
</evidence>
<dbReference type="Proteomes" id="UP000286715">
    <property type="component" value="Unassembled WGS sequence"/>
</dbReference>
<evidence type="ECO:0000313" key="17">
    <source>
        <dbReference type="Proteomes" id="UP000286715"/>
    </source>
</evidence>
<dbReference type="GO" id="GO:0009055">
    <property type="term" value="F:electron transfer activity"/>
    <property type="evidence" value="ECO:0007669"/>
    <property type="project" value="InterPro"/>
</dbReference>
<accession>A0A401XHS8</accession>
<dbReference type="InterPro" id="IPR004852">
    <property type="entry name" value="Di-haem_cyt_c_peroxidsae"/>
</dbReference>
<sequence>MLFVFILAISCKKENNQPDIFTPTPYKLQVPPGFPPPILNPENPLTVEGVELGRHLFYEKKLSRDNTMSCASCHKQEFSFSDAPNKLSKGVDGIEGNFNAMHIVNMAWLENFFWNGRSPSLEEQAFHPVVDPLEMNTTWEAVLEKLRETPKYPPMFKKAFGTEEITVERVTKAIAQFERTLLSGNSKFDKWRRGEATLTELELFGFTMFETEKGDCFHCHGSTTTGNMFGAFGQLIFTNNGVEPEATLPLGRMAVTGNPADRGKFKIPSLRNVAVTFPYFHDGRFQSLQEVIEFYNMGGHPSSTIDPNMKAAGVGRNWTQYEKSALIAFLNTLTDVDFLTDPRFSDPNE</sequence>
<dbReference type="GO" id="GO:0042597">
    <property type="term" value="C:periplasmic space"/>
    <property type="evidence" value="ECO:0007669"/>
    <property type="project" value="UniProtKB-SubCell"/>
</dbReference>
<feature type="binding site" description="covalent" evidence="13">
    <location>
        <position position="216"/>
    </location>
    <ligand>
        <name>heme c</name>
        <dbReference type="ChEBI" id="CHEBI:61717"/>
        <label>2</label>
    </ligand>
</feature>
<keyword evidence="16" id="KW-0575">Peroxidase</keyword>
<name>A0A401XHS8_9FLAO</name>
<dbReference type="GO" id="GO:0046872">
    <property type="term" value="F:metal ion binding"/>
    <property type="evidence" value="ECO:0007669"/>
    <property type="project" value="UniProtKB-KW"/>
</dbReference>
<keyword evidence="5 14" id="KW-0479">Metal-binding</keyword>
<dbReference type="InterPro" id="IPR026259">
    <property type="entry name" value="MauG/Cytc_peroxidase"/>
</dbReference>
<evidence type="ECO:0000259" key="15">
    <source>
        <dbReference type="PROSITE" id="PS51007"/>
    </source>
</evidence>
<evidence type="ECO:0000313" key="16">
    <source>
        <dbReference type="EMBL" id="GCD76570.1"/>
    </source>
</evidence>
<dbReference type="InterPro" id="IPR051395">
    <property type="entry name" value="Cytochrome_c_Peroxidase/MauG"/>
</dbReference>
<comment type="caution">
    <text evidence="16">The sequence shown here is derived from an EMBL/GenBank/DDBJ whole genome shotgun (WGS) entry which is preliminary data.</text>
</comment>
<evidence type="ECO:0000256" key="12">
    <source>
        <dbReference type="ARBA" id="ARBA00073576"/>
    </source>
</evidence>
<keyword evidence="8" id="KW-0249">Electron transport</keyword>
<dbReference type="GO" id="GO:0004130">
    <property type="term" value="F:cytochrome-c peroxidase activity"/>
    <property type="evidence" value="ECO:0007669"/>
    <property type="project" value="TreeGrafter"/>
</dbReference>
<evidence type="ECO:0000256" key="1">
    <source>
        <dbReference type="ARBA" id="ARBA00004418"/>
    </source>
</evidence>
<dbReference type="Gene3D" id="1.10.760.10">
    <property type="entry name" value="Cytochrome c-like domain"/>
    <property type="match status" value="2"/>
</dbReference>
<evidence type="ECO:0000256" key="7">
    <source>
        <dbReference type="ARBA" id="ARBA00022764"/>
    </source>
</evidence>
<feature type="binding site" description="covalent" evidence="13">
    <location>
        <position position="70"/>
    </location>
    <ligand>
        <name>heme c</name>
        <dbReference type="ChEBI" id="CHEBI:61717"/>
        <label>1</label>
    </ligand>
</feature>
<dbReference type="EMBL" id="BHZE01000001">
    <property type="protein sequence ID" value="GCD76570.1"/>
    <property type="molecule type" value="Genomic_DNA"/>
</dbReference>
<reference evidence="16 17" key="1">
    <citation type="submission" date="2018-11" db="EMBL/GenBank/DDBJ databases">
        <title>Schleiferia aggregans sp. nov., a moderately thermophilic heterotrophic bacterium isolated from microbial mats at a terrestrial hot spring.</title>
        <authorList>
            <person name="Iino T."/>
            <person name="Ohkuma M."/>
            <person name="Haruta S."/>
        </authorList>
    </citation>
    <scope>NUCLEOTIDE SEQUENCE [LARGE SCALE GENOMIC DNA]</scope>
    <source>
        <strain evidence="16 17">LA</strain>
    </source>
</reference>
<protein>
    <recommendedName>
        <fullName evidence="12">Methylamine utilization protein MauG</fullName>
    </recommendedName>
</protein>
<evidence type="ECO:0000256" key="8">
    <source>
        <dbReference type="ARBA" id="ARBA00022982"/>
    </source>
</evidence>
<dbReference type="PANTHER" id="PTHR30600:SF10">
    <property type="entry name" value="BLL6722 PROTEIN"/>
    <property type="match status" value="1"/>
</dbReference>
<dbReference type="Pfam" id="PF03150">
    <property type="entry name" value="CCP_MauG"/>
    <property type="match status" value="1"/>
</dbReference>
<comment type="cofactor">
    <cofactor evidence="13">
        <name>heme</name>
        <dbReference type="ChEBI" id="CHEBI:30413"/>
    </cofactor>
    <text evidence="13">Binds 2 heme groups.</text>
</comment>
<dbReference type="AlphaFoldDB" id="A0A401XHS8"/>
<feature type="binding site" description="axial binding residue" evidence="14">
    <location>
        <position position="220"/>
    </location>
    <ligand>
        <name>heme c</name>
        <dbReference type="ChEBI" id="CHEBI:61717"/>
        <label>2</label>
    </ligand>
    <ligandPart>
        <name>Fe</name>
        <dbReference type="ChEBI" id="CHEBI:18248"/>
    </ligandPart>
</feature>
<feature type="domain" description="Cytochrome c" evidence="15">
    <location>
        <begin position="48"/>
        <end position="150"/>
    </location>
</feature>
<dbReference type="PIRSF" id="PIRSF000294">
    <property type="entry name" value="Cytochrome-c_peroxidase"/>
    <property type="match status" value="1"/>
</dbReference>
<evidence type="ECO:0000256" key="10">
    <source>
        <dbReference type="ARBA" id="ARBA00023004"/>
    </source>
</evidence>
<proteinExistence type="predicted"/>
<evidence type="ECO:0000256" key="5">
    <source>
        <dbReference type="ARBA" id="ARBA00022723"/>
    </source>
</evidence>
<feature type="binding site" description="covalent" evidence="13">
    <location>
        <position position="219"/>
    </location>
    <ligand>
        <name>heme c</name>
        <dbReference type="ChEBI" id="CHEBI:61717"/>
        <label>2</label>
    </ligand>
</feature>
<comment type="pathway">
    <text evidence="2">One-carbon metabolism; methylamine degradation.</text>
</comment>
<evidence type="ECO:0000256" key="13">
    <source>
        <dbReference type="PIRSR" id="PIRSR000294-1"/>
    </source>
</evidence>
<feature type="binding site" description="covalent" evidence="13">
    <location>
        <position position="73"/>
    </location>
    <ligand>
        <name>heme c</name>
        <dbReference type="ChEBI" id="CHEBI:61717"/>
        <label>1</label>
    </ligand>
</feature>
<keyword evidence="6" id="KW-0732">Signal</keyword>
<evidence type="ECO:0000256" key="6">
    <source>
        <dbReference type="ARBA" id="ARBA00022729"/>
    </source>
</evidence>
<dbReference type="PANTHER" id="PTHR30600">
    <property type="entry name" value="CYTOCHROME C PEROXIDASE-RELATED"/>
    <property type="match status" value="1"/>
</dbReference>
<feature type="domain" description="Cytochrome c" evidence="15">
    <location>
        <begin position="200"/>
        <end position="334"/>
    </location>
</feature>
<keyword evidence="9" id="KW-0560">Oxidoreductase</keyword>
<gene>
    <name evidence="16" type="ORF">JCM31826_00520</name>
</gene>
<comment type="PTM">
    <text evidence="13">Binds 2 heme groups per subunit.</text>
</comment>
<comment type="subcellular location">
    <subcellularLocation>
        <location evidence="1">Periplasm</location>
    </subcellularLocation>
</comment>
<keyword evidence="3" id="KW-0813">Transport</keyword>
<comment type="function">
    <text evidence="11">Involved in methylamine metabolism. Essential for the maturation of the beta subunit of MADH, presumably via a step in the biosynthesis of tryptophan tryptophylquinone (TTQ), the cofactor of MADH.</text>
</comment>
<evidence type="ECO:0000256" key="11">
    <source>
        <dbReference type="ARBA" id="ARBA00058991"/>
    </source>
</evidence>
<dbReference type="InterPro" id="IPR036909">
    <property type="entry name" value="Cyt_c-like_dom_sf"/>
</dbReference>
<keyword evidence="4 13" id="KW-0349">Heme</keyword>
<keyword evidence="17" id="KW-1185">Reference proteome</keyword>
<keyword evidence="10 14" id="KW-0408">Iron</keyword>
<dbReference type="GO" id="GO:0020037">
    <property type="term" value="F:heme binding"/>
    <property type="evidence" value="ECO:0007669"/>
    <property type="project" value="InterPro"/>
</dbReference>
<organism evidence="16 17">
    <name type="scientific">Thermaurantimonas aggregans</name>
    <dbReference type="NCBI Taxonomy" id="2173829"/>
    <lineage>
        <taxon>Bacteria</taxon>
        <taxon>Pseudomonadati</taxon>
        <taxon>Bacteroidota</taxon>
        <taxon>Flavobacteriia</taxon>
        <taxon>Flavobacteriales</taxon>
        <taxon>Schleiferiaceae</taxon>
        <taxon>Thermaurantimonas</taxon>
    </lineage>
</organism>
<feature type="binding site" description="axial binding residue" evidence="14">
    <location>
        <position position="74"/>
    </location>
    <ligand>
        <name>heme c</name>
        <dbReference type="ChEBI" id="CHEBI:61717"/>
        <label>1</label>
    </ligand>
    <ligandPart>
        <name>Fe</name>
        <dbReference type="ChEBI" id="CHEBI:18248"/>
    </ligandPart>
</feature>
<dbReference type="SUPFAM" id="SSF46626">
    <property type="entry name" value="Cytochrome c"/>
    <property type="match status" value="2"/>
</dbReference>
<dbReference type="PROSITE" id="PS51007">
    <property type="entry name" value="CYTC"/>
    <property type="match status" value="2"/>
</dbReference>
<dbReference type="InterPro" id="IPR009056">
    <property type="entry name" value="Cyt_c-like_dom"/>
</dbReference>
<evidence type="ECO:0000256" key="2">
    <source>
        <dbReference type="ARBA" id="ARBA00004856"/>
    </source>
</evidence>
<keyword evidence="7" id="KW-0574">Periplasm</keyword>
<evidence type="ECO:0000256" key="9">
    <source>
        <dbReference type="ARBA" id="ARBA00023002"/>
    </source>
</evidence>
<evidence type="ECO:0000256" key="4">
    <source>
        <dbReference type="ARBA" id="ARBA00022617"/>
    </source>
</evidence>
<dbReference type="FunFam" id="1.10.760.10:FF:000019">
    <property type="entry name" value="Di-heme cytochrome C peroxidase"/>
    <property type="match status" value="1"/>
</dbReference>